<dbReference type="Proteomes" id="UP000199518">
    <property type="component" value="Unassembled WGS sequence"/>
</dbReference>
<dbReference type="Gene3D" id="1.20.1250.20">
    <property type="entry name" value="MFS general substrate transporter like domains"/>
    <property type="match status" value="2"/>
</dbReference>
<dbReference type="PANTHER" id="PTHR11662">
    <property type="entry name" value="SOLUTE CARRIER FAMILY 17"/>
    <property type="match status" value="1"/>
</dbReference>
<evidence type="ECO:0000313" key="7">
    <source>
        <dbReference type="EMBL" id="SFI96841.1"/>
    </source>
</evidence>
<dbReference type="AlphaFoldDB" id="A0A1I3MIV2"/>
<dbReference type="GO" id="GO:0016020">
    <property type="term" value="C:membrane"/>
    <property type="evidence" value="ECO:0007669"/>
    <property type="project" value="UniProtKB-SubCell"/>
</dbReference>
<evidence type="ECO:0000256" key="3">
    <source>
        <dbReference type="ARBA" id="ARBA00022989"/>
    </source>
</evidence>
<protein>
    <submittedName>
        <fullName evidence="7">MFS transporter, ACS family, glucarate transporter</fullName>
    </submittedName>
</protein>
<feature type="transmembrane region" description="Helical" evidence="5">
    <location>
        <begin position="12"/>
        <end position="30"/>
    </location>
</feature>
<feature type="domain" description="Major facilitator superfamily (MFS) profile" evidence="6">
    <location>
        <begin position="17"/>
        <end position="442"/>
    </location>
</feature>
<organism evidence="7 8">
    <name type="scientific">Planctomicrobium piriforme</name>
    <dbReference type="NCBI Taxonomy" id="1576369"/>
    <lineage>
        <taxon>Bacteria</taxon>
        <taxon>Pseudomonadati</taxon>
        <taxon>Planctomycetota</taxon>
        <taxon>Planctomycetia</taxon>
        <taxon>Planctomycetales</taxon>
        <taxon>Planctomycetaceae</taxon>
        <taxon>Planctomicrobium</taxon>
    </lineage>
</organism>
<dbReference type="EMBL" id="FOQD01000014">
    <property type="protein sequence ID" value="SFI96841.1"/>
    <property type="molecule type" value="Genomic_DNA"/>
</dbReference>
<feature type="transmembrane region" description="Helical" evidence="5">
    <location>
        <begin position="138"/>
        <end position="166"/>
    </location>
</feature>
<feature type="transmembrane region" description="Helical" evidence="5">
    <location>
        <begin position="420"/>
        <end position="437"/>
    </location>
</feature>
<feature type="transmembrane region" description="Helical" evidence="5">
    <location>
        <begin position="108"/>
        <end position="126"/>
    </location>
</feature>
<keyword evidence="8" id="KW-1185">Reference proteome</keyword>
<evidence type="ECO:0000259" key="6">
    <source>
        <dbReference type="PROSITE" id="PS50850"/>
    </source>
</evidence>
<dbReference type="OrthoDB" id="6360at2"/>
<feature type="transmembrane region" description="Helical" evidence="5">
    <location>
        <begin position="83"/>
        <end position="102"/>
    </location>
</feature>
<dbReference type="PROSITE" id="PS50850">
    <property type="entry name" value="MFS"/>
    <property type="match status" value="1"/>
</dbReference>
<gene>
    <name evidence="7" type="ORF">SAMN05421753_11418</name>
</gene>
<accession>A0A1I3MIV2</accession>
<dbReference type="GO" id="GO:0022857">
    <property type="term" value="F:transmembrane transporter activity"/>
    <property type="evidence" value="ECO:0007669"/>
    <property type="project" value="InterPro"/>
</dbReference>
<dbReference type="InterPro" id="IPR020846">
    <property type="entry name" value="MFS_dom"/>
</dbReference>
<evidence type="ECO:0000256" key="5">
    <source>
        <dbReference type="SAM" id="Phobius"/>
    </source>
</evidence>
<dbReference type="InterPro" id="IPR050382">
    <property type="entry name" value="MFS_Na/Anion_cotransporter"/>
</dbReference>
<keyword evidence="2 5" id="KW-0812">Transmembrane</keyword>
<dbReference type="PANTHER" id="PTHR11662:SF399">
    <property type="entry name" value="FI19708P1-RELATED"/>
    <property type="match status" value="1"/>
</dbReference>
<evidence type="ECO:0000256" key="2">
    <source>
        <dbReference type="ARBA" id="ARBA00022692"/>
    </source>
</evidence>
<evidence type="ECO:0000256" key="4">
    <source>
        <dbReference type="ARBA" id="ARBA00023136"/>
    </source>
</evidence>
<feature type="transmembrane region" description="Helical" evidence="5">
    <location>
        <begin position="330"/>
        <end position="348"/>
    </location>
</feature>
<keyword evidence="4 5" id="KW-0472">Membrane</keyword>
<feature type="transmembrane region" description="Helical" evidence="5">
    <location>
        <begin position="53"/>
        <end position="71"/>
    </location>
</feature>
<dbReference type="Pfam" id="PF07690">
    <property type="entry name" value="MFS_1"/>
    <property type="match status" value="1"/>
</dbReference>
<feature type="transmembrane region" description="Helical" evidence="5">
    <location>
        <begin position="186"/>
        <end position="210"/>
    </location>
</feature>
<name>A0A1I3MIV2_9PLAN</name>
<feature type="transmembrane region" description="Helical" evidence="5">
    <location>
        <begin position="293"/>
        <end position="318"/>
    </location>
</feature>
<dbReference type="SUPFAM" id="SSF103473">
    <property type="entry name" value="MFS general substrate transporter"/>
    <property type="match status" value="1"/>
</dbReference>
<feature type="transmembrane region" description="Helical" evidence="5">
    <location>
        <begin position="264"/>
        <end position="281"/>
    </location>
</feature>
<sequence>MPISPEPVQATRIRYVVLAWICAAAIVVYIQRTAMGVAATRIRGDLGLSEVDMGWVMSGFFWAYGLSQIPMGCVGQFWGSRRGLVVSMLIASSLCSLVGFSWGFSSILVFWMGAGIATAGVFPSCMQSISAWFPRSRLALPSGLLGSAMSVGAAISATLTGILLSLHDRFAADADSVLMPWLGAALSWRGVFILYGLPGLLWAIAFGLWFRNRPAQHPQVNAAELELIVSDQDPINPQREQGAPIPWSQLFLGSQMLLLSGQQMFRSAGYAFFGTWFPTYLQKVHDVSIGWSGFLTSIPLMGVIFGGTLAGWLADWIFNKTGSRRLSRQWLGGGGQLVCALTVIAAWYANDLVITVPLIALGSIVMAFGGCCSYSVIVENARPHVAPAYGMMNMMGNIGAAVSPVGAGFIAKWYGWEPVLLMYAAFYFLSFCCWVGINPDKKLFTE</sequence>
<keyword evidence="3 5" id="KW-1133">Transmembrane helix</keyword>
<dbReference type="InterPro" id="IPR036259">
    <property type="entry name" value="MFS_trans_sf"/>
</dbReference>
<feature type="transmembrane region" description="Helical" evidence="5">
    <location>
        <begin position="389"/>
        <end position="414"/>
    </location>
</feature>
<evidence type="ECO:0000313" key="8">
    <source>
        <dbReference type="Proteomes" id="UP000199518"/>
    </source>
</evidence>
<dbReference type="RefSeq" id="WP_139228546.1">
    <property type="nucleotide sequence ID" value="NZ_FOQD01000014.1"/>
</dbReference>
<reference evidence="8" key="1">
    <citation type="submission" date="2016-10" db="EMBL/GenBank/DDBJ databases">
        <authorList>
            <person name="Varghese N."/>
            <person name="Submissions S."/>
        </authorList>
    </citation>
    <scope>NUCLEOTIDE SEQUENCE [LARGE SCALE GENOMIC DNA]</scope>
    <source>
        <strain evidence="8">DSM 26348</strain>
    </source>
</reference>
<evidence type="ECO:0000256" key="1">
    <source>
        <dbReference type="ARBA" id="ARBA00004141"/>
    </source>
</evidence>
<dbReference type="STRING" id="1576369.SAMN05421753_11418"/>
<proteinExistence type="predicted"/>
<feature type="transmembrane region" description="Helical" evidence="5">
    <location>
        <begin position="354"/>
        <end position="377"/>
    </location>
</feature>
<dbReference type="InterPro" id="IPR011701">
    <property type="entry name" value="MFS"/>
</dbReference>
<comment type="subcellular location">
    <subcellularLocation>
        <location evidence="1">Membrane</location>
        <topology evidence="1">Multi-pass membrane protein</topology>
    </subcellularLocation>
</comment>